<protein>
    <recommendedName>
        <fullName evidence="6">Reverse transcriptase domain-containing protein</fullName>
    </recommendedName>
</protein>
<dbReference type="EnsemblPlants" id="QL02p033301:mrna">
    <property type="protein sequence ID" value="QL02p033301:mrna"/>
    <property type="gene ID" value="QL02p033301"/>
</dbReference>
<accession>A0A7N2KW74</accession>
<evidence type="ECO:0000313" key="5">
    <source>
        <dbReference type="Proteomes" id="UP000594261"/>
    </source>
</evidence>
<dbReference type="InterPro" id="IPR000477">
    <property type="entry name" value="RT_dom"/>
</dbReference>
<proteinExistence type="predicted"/>
<dbReference type="Pfam" id="PF00078">
    <property type="entry name" value="RVT_1"/>
    <property type="match status" value="1"/>
</dbReference>
<dbReference type="Gramene" id="QL02p033301:mrna">
    <property type="protein sequence ID" value="QL02p033301:mrna"/>
    <property type="gene ID" value="QL02p033301"/>
</dbReference>
<dbReference type="Pfam" id="PF13966">
    <property type="entry name" value="zf-RVT"/>
    <property type="match status" value="1"/>
</dbReference>
<dbReference type="AlphaFoldDB" id="A0A7N2KW74"/>
<dbReference type="Gene3D" id="3.60.10.10">
    <property type="entry name" value="Endonuclease/exonuclease/phosphatase"/>
    <property type="match status" value="1"/>
</dbReference>
<reference evidence="4" key="2">
    <citation type="submission" date="2021-01" db="UniProtKB">
        <authorList>
            <consortium name="EnsemblPlants"/>
        </authorList>
    </citation>
    <scope>IDENTIFICATION</scope>
</reference>
<dbReference type="SUPFAM" id="SSF56219">
    <property type="entry name" value="DNase I-like"/>
    <property type="match status" value="1"/>
</dbReference>
<organism evidence="4 5">
    <name type="scientific">Quercus lobata</name>
    <name type="common">Valley oak</name>
    <dbReference type="NCBI Taxonomy" id="97700"/>
    <lineage>
        <taxon>Eukaryota</taxon>
        <taxon>Viridiplantae</taxon>
        <taxon>Streptophyta</taxon>
        <taxon>Embryophyta</taxon>
        <taxon>Tracheophyta</taxon>
        <taxon>Spermatophyta</taxon>
        <taxon>Magnoliopsida</taxon>
        <taxon>eudicotyledons</taxon>
        <taxon>Gunneridae</taxon>
        <taxon>Pentapetalae</taxon>
        <taxon>rosids</taxon>
        <taxon>fabids</taxon>
        <taxon>Fagales</taxon>
        <taxon>Fagaceae</taxon>
        <taxon>Quercus</taxon>
    </lineage>
</organism>
<dbReference type="PANTHER" id="PTHR33116">
    <property type="entry name" value="REVERSE TRANSCRIPTASE ZINC-BINDING DOMAIN-CONTAINING PROTEIN-RELATED-RELATED"/>
    <property type="match status" value="1"/>
</dbReference>
<evidence type="ECO:0000259" key="3">
    <source>
        <dbReference type="Pfam" id="PF13966"/>
    </source>
</evidence>
<dbReference type="InterPro" id="IPR036691">
    <property type="entry name" value="Endo/exonu/phosph_ase_sf"/>
</dbReference>
<feature type="domain" description="Reverse transcriptase zinc-binding" evidence="3">
    <location>
        <begin position="1123"/>
        <end position="1207"/>
    </location>
</feature>
<dbReference type="PANTHER" id="PTHR33116:SF78">
    <property type="entry name" value="OS12G0587133 PROTEIN"/>
    <property type="match status" value="1"/>
</dbReference>
<dbReference type="Proteomes" id="UP000594261">
    <property type="component" value="Chromosome 2"/>
</dbReference>
<dbReference type="FunCoup" id="A0A7N2KW74">
    <property type="interactions" value="1778"/>
</dbReference>
<evidence type="ECO:0000259" key="2">
    <source>
        <dbReference type="Pfam" id="PF00078"/>
    </source>
</evidence>
<dbReference type="CDD" id="cd01650">
    <property type="entry name" value="RT_nLTR_like"/>
    <property type="match status" value="1"/>
</dbReference>
<reference evidence="5" key="1">
    <citation type="journal article" date="2016" name="G3 (Bethesda)">
        <title>First Draft Assembly and Annotation of the Genome of a California Endemic Oak Quercus lobata Nee (Fagaceae).</title>
        <authorList>
            <person name="Sork V.L."/>
            <person name="Fitz-Gibbon S.T."/>
            <person name="Puiu D."/>
            <person name="Crepeau M."/>
            <person name="Gugger P.F."/>
            <person name="Sherman R."/>
            <person name="Stevens K."/>
            <person name="Langley C.H."/>
            <person name="Pellegrini M."/>
            <person name="Salzberg S.L."/>
        </authorList>
    </citation>
    <scope>NUCLEOTIDE SEQUENCE [LARGE SCALE GENOMIC DNA]</scope>
    <source>
        <strain evidence="5">cv. SW786</strain>
    </source>
</reference>
<dbReference type="OMA" id="CERECID"/>
<feature type="domain" description="Reverse transcriptase" evidence="2">
    <location>
        <begin position="675"/>
        <end position="852"/>
    </location>
</feature>
<evidence type="ECO:0008006" key="6">
    <source>
        <dbReference type="Google" id="ProtNLM"/>
    </source>
</evidence>
<dbReference type="InterPro" id="IPR026960">
    <property type="entry name" value="RVT-Znf"/>
</dbReference>
<feature type="region of interest" description="Disordered" evidence="1">
    <location>
        <begin position="150"/>
        <end position="187"/>
    </location>
</feature>
<dbReference type="InParanoid" id="A0A7N2KW74"/>
<sequence length="1235" mass="139987">MLDLRVCKPEGGRRYVTCLVAKEFRGPKAVGGGLEITTLSGGLVKAQPVATVPSLSEGTLVKPKSFKGVSVGQSMWEVGESSRGLTKHDVGSPVIAAVLVSEMPKAPTGVKSALPSPDQAPVILAPRYGRRYRHFCSPTTLWGNEMGTDQTNKSESLGGFDFTKKSWSGTHEEEEGVIPSSGEGPGCPPATAMKPEVGLDLSFLVTEVGCGLSKPSNKGEADSVDITPLALWDPYYVSDLVILEDDSDGSSMEEELEPSEWVRTMIKGFGTFVGFPIACCERECIDFFQKLKRVWEQQATVAATRRTSNSTQKGVYGPTNGSLRDAMWAELDSVRSRWDGAWCLFGDFNVIKYPAERLGCNSFSPAIFKFSDFVAKHLLVDLPLVGGEYTWFRDSDNPSMSRIDRVLMSADWEEHFLDVSQRTLPRVVSNHCPLLVEAGGVSRGKSPFRFENMWLKVEDFVDKALKGDLKHWNKHVFGDVAFKKKSLLTELLNIDKREEMQVMTPEDRARRLVVKSDIDYLASLEEISWRQKSKALFIKEGDNNTRFFHRIANSHRHTNQIREVEVDGFRYEDESKVTDQVVDFYKKLYQEPEAWRPTIDGLEFACLDKTERSLLEREFEKEEIIEALMEAEGDKALGPDRFSMAFFQKCWSVLEGVSWHFSRIFIVLAHRLCGVLDKLISDSRNSFVGGRQILDSVLIANECLDSRLKSGIPGVIVKLDIEKAYDHVNWNTLFYLMERMGFGARWRVMEVLSRLMKRTENGGFQAGSHRQGGVHISHFLFADDTILFCDTSRDKLLYIRMVLIFFEAITGLKVNVSKSEIVPVGDVGNLNALAHTLCCKVGTLPMRYLGMPLGAHYKDVSIWNPIIEKMEKRLSGWKRLYLSKGGRLTLLKSTLSSLPTYFLSLFTIPQAVATRIERIQRNFLWRTSEDVFKYPLVAWDKVCLPIESGDLGIRRIGLFNKALLRKWLWHFGNESNKLWCQVIAAKYGEGRGGWCTRGVRGSHRCGMWRSIKEGTEKFFSQIQFNVGEGCRVSFWHDPWCGPIPLKELFPTMFACSLSKEAWVSDLIISNSEGNRSWNLLFCHGPQDWEADTVYSFFELIYSSMPRGEGEDHWVWRLTTSGVFDVRSFYKLLSSPNTDEFPWKGIWCAKVPKWVSFFLWTAANDGILTIDNLVNRGRFLVNRCCLYCCDGESVNHLLLHCKFSHALWSKAFAVFGIQWVMPRNAIPALLKTRREH</sequence>
<evidence type="ECO:0000313" key="4">
    <source>
        <dbReference type="EnsemblPlants" id="QL02p033301:mrna"/>
    </source>
</evidence>
<evidence type="ECO:0000256" key="1">
    <source>
        <dbReference type="SAM" id="MobiDB-lite"/>
    </source>
</evidence>
<name>A0A7N2KW74_QUELO</name>
<keyword evidence="5" id="KW-1185">Reference proteome</keyword>